<comment type="similarity">
    <text evidence="1 2">Belongs to the MEMO1 family.</text>
</comment>
<comment type="caution">
    <text evidence="3">The sequence shown here is derived from an EMBL/GenBank/DDBJ whole genome shotgun (WGS) entry which is preliminary data.</text>
</comment>
<dbReference type="PANTHER" id="PTHR11060">
    <property type="entry name" value="PROTEIN MEMO1"/>
    <property type="match status" value="1"/>
</dbReference>
<dbReference type="Pfam" id="PF01875">
    <property type="entry name" value="Memo"/>
    <property type="match status" value="1"/>
</dbReference>
<dbReference type="HAMAP" id="MF_00055">
    <property type="entry name" value="MEMO1"/>
    <property type="match status" value="1"/>
</dbReference>
<dbReference type="CDD" id="cd07361">
    <property type="entry name" value="MEMO_like"/>
    <property type="match status" value="1"/>
</dbReference>
<name>A0A367ZW56_9BACT</name>
<evidence type="ECO:0000256" key="2">
    <source>
        <dbReference type="HAMAP-Rule" id="MF_00055"/>
    </source>
</evidence>
<dbReference type="NCBIfam" id="TIGR04336">
    <property type="entry name" value="AmmeMemoSam_B"/>
    <property type="match status" value="1"/>
</dbReference>
<reference evidence="3 4" key="1">
    <citation type="submission" date="2018-05" db="EMBL/GenBank/DDBJ databases">
        <title>A metagenomic window into the 2 km-deep terrestrial subsurface aquifer revealed taxonomically and functionally diverse microbial community comprising novel uncultured bacterial lineages.</title>
        <authorList>
            <person name="Kadnikov V.V."/>
            <person name="Mardanov A.V."/>
            <person name="Beletsky A.V."/>
            <person name="Banks D."/>
            <person name="Pimenov N.V."/>
            <person name="Frank Y.A."/>
            <person name="Karnachuk O.V."/>
            <person name="Ravin N.V."/>
        </authorList>
    </citation>
    <scope>NUCLEOTIDE SEQUENCE [LARGE SCALE GENOMIC DNA]</scope>
    <source>
        <strain evidence="3">BY5</strain>
    </source>
</reference>
<dbReference type="SUPFAM" id="SSF53213">
    <property type="entry name" value="LigB-like"/>
    <property type="match status" value="1"/>
</dbReference>
<organism evidence="3 4">
    <name type="scientific">Candidatus Ozemobacter sibiricus</name>
    <dbReference type="NCBI Taxonomy" id="2268124"/>
    <lineage>
        <taxon>Bacteria</taxon>
        <taxon>Candidatus Ozemobacteria</taxon>
        <taxon>Candidatus Ozemobacterales</taxon>
        <taxon>Candidatus Ozemobacteraceae</taxon>
        <taxon>Candidatus Ozemobacter</taxon>
    </lineage>
</organism>
<dbReference type="PANTHER" id="PTHR11060:SF0">
    <property type="entry name" value="PROTEIN MEMO1"/>
    <property type="match status" value="1"/>
</dbReference>
<gene>
    <name evidence="3" type="ORF">OZSIB_0695</name>
</gene>
<dbReference type="EMBL" id="QOQW01000001">
    <property type="protein sequence ID" value="RCK81561.1"/>
    <property type="molecule type" value="Genomic_DNA"/>
</dbReference>
<protein>
    <recommendedName>
        <fullName evidence="2">MEMO1 family protein OZSIB_0695</fullName>
    </recommendedName>
</protein>
<evidence type="ECO:0000313" key="3">
    <source>
        <dbReference type="EMBL" id="RCK81561.1"/>
    </source>
</evidence>
<sequence>MIREPVVSGRFYPSSPKELVATMEACESHELGVGTRTIEAQGRLRGLILPHAGYMFSGPVATWGLRRLGAERPRPTRLLLLGPKHTPFGAAAAVSLAEGWRTPLGTVPLDEELRAAVLATGAFRGDDAAHAQEHSLEVQLPFLQWLYGKDAFTILPIAIHYADFAECAALGQALAGVLARPEFADVPILVSSDFSHETPRAAAYRLDSEALDLIERRDAQAFHSLVVTEDRSICGFIPITVALVALQKRPLAVRRLTYATSMDVMPHPRGVGYAAVVMEEVAANA</sequence>
<evidence type="ECO:0000313" key="4">
    <source>
        <dbReference type="Proteomes" id="UP000252355"/>
    </source>
</evidence>
<dbReference type="Proteomes" id="UP000252355">
    <property type="component" value="Unassembled WGS sequence"/>
</dbReference>
<proteinExistence type="inferred from homology"/>
<accession>A0A367ZW56</accession>
<evidence type="ECO:0000256" key="1">
    <source>
        <dbReference type="ARBA" id="ARBA00006315"/>
    </source>
</evidence>
<dbReference type="Gene3D" id="3.40.830.10">
    <property type="entry name" value="LigB-like"/>
    <property type="match status" value="1"/>
</dbReference>
<dbReference type="InterPro" id="IPR002737">
    <property type="entry name" value="MEMO1_fam"/>
</dbReference>
<dbReference type="AlphaFoldDB" id="A0A367ZW56"/>